<keyword evidence="5" id="KW-1185">Reference proteome</keyword>
<keyword evidence="2" id="KW-0732">Signal</keyword>
<gene>
    <name evidence="4" type="ORF">ABZ508_28840</name>
</gene>
<reference evidence="4 5" key="1">
    <citation type="submission" date="2024-06" db="EMBL/GenBank/DDBJ databases">
        <title>The Natural Products Discovery Center: Release of the First 8490 Sequenced Strains for Exploring Actinobacteria Biosynthetic Diversity.</title>
        <authorList>
            <person name="Kalkreuter E."/>
            <person name="Kautsar S.A."/>
            <person name="Yang D."/>
            <person name="Bader C.D."/>
            <person name="Teijaro C.N."/>
            <person name="Fluegel L."/>
            <person name="Davis C.M."/>
            <person name="Simpson J.R."/>
            <person name="Lauterbach L."/>
            <person name="Steele A.D."/>
            <person name="Gui C."/>
            <person name="Meng S."/>
            <person name="Li G."/>
            <person name="Viehrig K."/>
            <person name="Ye F."/>
            <person name="Su P."/>
            <person name="Kiefer A.F."/>
            <person name="Nichols A."/>
            <person name="Cepeda A.J."/>
            <person name="Yan W."/>
            <person name="Fan B."/>
            <person name="Jiang Y."/>
            <person name="Adhikari A."/>
            <person name="Zheng C.-J."/>
            <person name="Schuster L."/>
            <person name="Cowan T.M."/>
            <person name="Smanski M.J."/>
            <person name="Chevrette M.G."/>
            <person name="De Carvalho L.P.S."/>
            <person name="Shen B."/>
        </authorList>
    </citation>
    <scope>NUCLEOTIDE SEQUENCE [LARGE SCALE GENOMIC DNA]</scope>
    <source>
        <strain evidence="4 5">NPDC006337</strain>
    </source>
</reference>
<feature type="chain" id="PRO_5045295874" evidence="2">
    <location>
        <begin position="41"/>
        <end position="469"/>
    </location>
</feature>
<sequence length="469" mass="50383">MDPTIHPARPAARRTALRPVALTSSAVLLSLVTGVLPAHAATAGPSTAPPPAALSTTTGPGHHQGTGLDRGALRDALGAIQQAGMYGTYSAVRNGSAHWRGAAGVADLETGRPVRPQLQHRVGSITKTFTAVAVLQQVERGRIDLDAPIGRYLPALIPGERGRTITVRMLLNHTSGLGDHVLAAFPGLLEDPGKALDARRFHRFPPEELVRLGLAAPAPVPPGTYSYSNTNYVIAGLLLREVTGQEPEQYITRNVVRRAGLRHTYFPRTPYLTGPHSKMYESMYGTIEPARDYSVYDMSWCGVAGSLVSTVEDLNTFYRRLLRGELLGPAGLKAMKTTVPTYEAPPGEEAAMRYGLGLYTMKLPDGRWYWGHDGGVFGAGTWALSSEDGRRQVAIGYNLMKYQRFDDQGRPLDHPIDEALFRYVTTALGGAAKPARSSAPSRPHEQVLPPSSAAPEALRHSAPGAAAGR</sequence>
<evidence type="ECO:0000313" key="4">
    <source>
        <dbReference type="EMBL" id="MEU0711373.1"/>
    </source>
</evidence>
<dbReference type="InterPro" id="IPR001466">
    <property type="entry name" value="Beta-lactam-related"/>
</dbReference>
<dbReference type="Pfam" id="PF00144">
    <property type="entry name" value="Beta-lactamase"/>
    <property type="match status" value="1"/>
</dbReference>
<evidence type="ECO:0000313" key="5">
    <source>
        <dbReference type="Proteomes" id="UP001550378"/>
    </source>
</evidence>
<dbReference type="SUPFAM" id="SSF56601">
    <property type="entry name" value="beta-lactamase/transpeptidase-like"/>
    <property type="match status" value="1"/>
</dbReference>
<proteinExistence type="predicted"/>
<feature type="compositionally biased region" description="Low complexity" evidence="1">
    <location>
        <begin position="53"/>
        <end position="67"/>
    </location>
</feature>
<feature type="signal peptide" evidence="2">
    <location>
        <begin position="1"/>
        <end position="40"/>
    </location>
</feature>
<feature type="region of interest" description="Disordered" evidence="1">
    <location>
        <begin position="432"/>
        <end position="469"/>
    </location>
</feature>
<dbReference type="PANTHER" id="PTHR46825">
    <property type="entry name" value="D-ALANYL-D-ALANINE-CARBOXYPEPTIDASE/ENDOPEPTIDASE AMPH"/>
    <property type="match status" value="1"/>
</dbReference>
<name>A0ABV2WDF6_9ACTN</name>
<dbReference type="InterPro" id="IPR012338">
    <property type="entry name" value="Beta-lactam/transpept-like"/>
</dbReference>
<dbReference type="GO" id="GO:0016787">
    <property type="term" value="F:hydrolase activity"/>
    <property type="evidence" value="ECO:0007669"/>
    <property type="project" value="UniProtKB-KW"/>
</dbReference>
<evidence type="ECO:0000256" key="2">
    <source>
        <dbReference type="SAM" id="SignalP"/>
    </source>
</evidence>
<comment type="caution">
    <text evidence="4">The sequence shown here is derived from an EMBL/GenBank/DDBJ whole genome shotgun (WGS) entry which is preliminary data.</text>
</comment>
<evidence type="ECO:0000259" key="3">
    <source>
        <dbReference type="Pfam" id="PF00144"/>
    </source>
</evidence>
<dbReference type="Gene3D" id="3.40.710.10">
    <property type="entry name" value="DD-peptidase/beta-lactamase superfamily"/>
    <property type="match status" value="1"/>
</dbReference>
<dbReference type="Proteomes" id="UP001550378">
    <property type="component" value="Unassembled WGS sequence"/>
</dbReference>
<feature type="compositionally biased region" description="Low complexity" evidence="1">
    <location>
        <begin position="432"/>
        <end position="441"/>
    </location>
</feature>
<dbReference type="InterPro" id="IPR050491">
    <property type="entry name" value="AmpC-like"/>
</dbReference>
<dbReference type="PANTHER" id="PTHR46825:SF7">
    <property type="entry name" value="D-ALANYL-D-ALANINE CARBOXYPEPTIDASE"/>
    <property type="match status" value="1"/>
</dbReference>
<dbReference type="RefSeq" id="WP_359658726.1">
    <property type="nucleotide sequence ID" value="NZ_JBEXZP010000392.1"/>
</dbReference>
<dbReference type="EMBL" id="JBEXZR010000034">
    <property type="protein sequence ID" value="MEU0711373.1"/>
    <property type="molecule type" value="Genomic_DNA"/>
</dbReference>
<evidence type="ECO:0000256" key="1">
    <source>
        <dbReference type="SAM" id="MobiDB-lite"/>
    </source>
</evidence>
<feature type="region of interest" description="Disordered" evidence="1">
    <location>
        <begin position="41"/>
        <end position="69"/>
    </location>
</feature>
<keyword evidence="4" id="KW-0378">Hydrolase</keyword>
<protein>
    <submittedName>
        <fullName evidence="4">Serine hydrolase domain-containing protein</fullName>
        <ecNumber evidence="4">3.1.1.103</ecNumber>
    </submittedName>
</protein>
<accession>A0ABV2WDF6</accession>
<dbReference type="EC" id="3.1.1.103" evidence="4"/>
<organism evidence="4 5">
    <name type="scientific">Streptomyces lavendulocolor</name>
    <dbReference type="NCBI Taxonomy" id="67316"/>
    <lineage>
        <taxon>Bacteria</taxon>
        <taxon>Bacillati</taxon>
        <taxon>Actinomycetota</taxon>
        <taxon>Actinomycetes</taxon>
        <taxon>Kitasatosporales</taxon>
        <taxon>Streptomycetaceae</taxon>
        <taxon>Streptomyces</taxon>
    </lineage>
</organism>
<feature type="domain" description="Beta-lactamase-related" evidence="3">
    <location>
        <begin position="90"/>
        <end position="386"/>
    </location>
</feature>